<gene>
    <name evidence="1" type="ORF">OUZ56_024796</name>
</gene>
<dbReference type="Proteomes" id="UP001234178">
    <property type="component" value="Unassembled WGS sequence"/>
</dbReference>
<evidence type="ECO:0000313" key="2">
    <source>
        <dbReference type="Proteomes" id="UP001234178"/>
    </source>
</evidence>
<name>A0ABQ9ZI15_9CRUS</name>
<sequence length="70" mass="8138">MIYQGLPSQVQFDAKNEGTIISCSETVTFVSNFFSGVYNNSFQSSKSRQMLKADYPVYKNWELVSMWVYF</sequence>
<comment type="caution">
    <text evidence="1">The sequence shown here is derived from an EMBL/GenBank/DDBJ whole genome shotgun (WGS) entry which is preliminary data.</text>
</comment>
<organism evidence="1 2">
    <name type="scientific">Daphnia magna</name>
    <dbReference type="NCBI Taxonomy" id="35525"/>
    <lineage>
        <taxon>Eukaryota</taxon>
        <taxon>Metazoa</taxon>
        <taxon>Ecdysozoa</taxon>
        <taxon>Arthropoda</taxon>
        <taxon>Crustacea</taxon>
        <taxon>Branchiopoda</taxon>
        <taxon>Diplostraca</taxon>
        <taxon>Cladocera</taxon>
        <taxon>Anomopoda</taxon>
        <taxon>Daphniidae</taxon>
        <taxon>Daphnia</taxon>
    </lineage>
</organism>
<accession>A0ABQ9ZI15</accession>
<protein>
    <submittedName>
        <fullName evidence="1">Uncharacterized protein</fullName>
    </submittedName>
</protein>
<keyword evidence="2" id="KW-1185">Reference proteome</keyword>
<reference evidence="1 2" key="1">
    <citation type="journal article" date="2023" name="Nucleic Acids Res.">
        <title>The hologenome of Daphnia magna reveals possible DNA methylation and microbiome-mediated evolution of the host genome.</title>
        <authorList>
            <person name="Chaturvedi A."/>
            <person name="Li X."/>
            <person name="Dhandapani V."/>
            <person name="Marshall H."/>
            <person name="Kissane S."/>
            <person name="Cuenca-Cambronero M."/>
            <person name="Asole G."/>
            <person name="Calvet F."/>
            <person name="Ruiz-Romero M."/>
            <person name="Marangio P."/>
            <person name="Guigo R."/>
            <person name="Rago D."/>
            <person name="Mirbahai L."/>
            <person name="Eastwood N."/>
            <person name="Colbourne J.K."/>
            <person name="Zhou J."/>
            <person name="Mallon E."/>
            <person name="Orsini L."/>
        </authorList>
    </citation>
    <scope>NUCLEOTIDE SEQUENCE [LARGE SCALE GENOMIC DNA]</scope>
    <source>
        <strain evidence="1">LRV0_1</strain>
    </source>
</reference>
<proteinExistence type="predicted"/>
<dbReference type="EMBL" id="JAOYFB010000004">
    <property type="protein sequence ID" value="KAK4012554.1"/>
    <property type="molecule type" value="Genomic_DNA"/>
</dbReference>
<evidence type="ECO:0000313" key="1">
    <source>
        <dbReference type="EMBL" id="KAK4012554.1"/>
    </source>
</evidence>